<feature type="compositionally biased region" description="Polar residues" evidence="1">
    <location>
        <begin position="141"/>
        <end position="151"/>
    </location>
</feature>
<protein>
    <submittedName>
        <fullName evidence="2">Uncharacterized protein</fullName>
    </submittedName>
</protein>
<accession>A0A084AWT2</accession>
<feature type="compositionally biased region" description="Basic and acidic residues" evidence="1">
    <location>
        <begin position="357"/>
        <end position="366"/>
    </location>
</feature>
<name>A0A084AWT2_STACB</name>
<dbReference type="EMBL" id="KL648513">
    <property type="protein sequence ID" value="KEY69761.1"/>
    <property type="molecule type" value="Genomic_DNA"/>
</dbReference>
<gene>
    <name evidence="2" type="ORF">S7711_03741</name>
</gene>
<evidence type="ECO:0000256" key="1">
    <source>
        <dbReference type="SAM" id="MobiDB-lite"/>
    </source>
</evidence>
<proteinExistence type="predicted"/>
<evidence type="ECO:0000313" key="3">
    <source>
        <dbReference type="Proteomes" id="UP000028045"/>
    </source>
</evidence>
<dbReference type="Proteomes" id="UP000028045">
    <property type="component" value="Unassembled WGS sequence"/>
</dbReference>
<feature type="compositionally biased region" description="Basic and acidic residues" evidence="1">
    <location>
        <begin position="316"/>
        <end position="338"/>
    </location>
</feature>
<dbReference type="AlphaFoldDB" id="A0A084AWT2"/>
<feature type="region of interest" description="Disordered" evidence="1">
    <location>
        <begin position="102"/>
        <end position="123"/>
    </location>
</feature>
<feature type="compositionally biased region" description="Basic and acidic residues" evidence="1">
    <location>
        <begin position="154"/>
        <end position="195"/>
    </location>
</feature>
<dbReference type="HOGENOM" id="CLU_010037_0_0_1"/>
<feature type="compositionally biased region" description="Polar residues" evidence="1">
    <location>
        <begin position="271"/>
        <end position="291"/>
    </location>
</feature>
<feature type="region of interest" description="Disordered" evidence="1">
    <location>
        <begin position="140"/>
        <end position="410"/>
    </location>
</feature>
<evidence type="ECO:0000313" key="2">
    <source>
        <dbReference type="EMBL" id="KEY69761.1"/>
    </source>
</evidence>
<keyword evidence="3" id="KW-1185">Reference proteome</keyword>
<reference evidence="2 3" key="1">
    <citation type="journal article" date="2014" name="BMC Genomics">
        <title>Comparative genome sequencing reveals chemotype-specific gene clusters in the toxigenic black mold Stachybotrys.</title>
        <authorList>
            <person name="Semeiks J."/>
            <person name="Borek D."/>
            <person name="Otwinowski Z."/>
            <person name="Grishin N.V."/>
        </authorList>
    </citation>
    <scope>NUCLEOTIDE SEQUENCE [LARGE SCALE GENOMIC DNA]</scope>
    <source>
        <strain evidence="3">CBS 109288 / IBT 7711</strain>
    </source>
</reference>
<dbReference type="OrthoDB" id="10259785at2759"/>
<organism evidence="2 3">
    <name type="scientific">Stachybotrys chartarum (strain CBS 109288 / IBT 7711)</name>
    <name type="common">Toxic black mold</name>
    <name type="synonym">Stilbospora chartarum</name>
    <dbReference type="NCBI Taxonomy" id="1280523"/>
    <lineage>
        <taxon>Eukaryota</taxon>
        <taxon>Fungi</taxon>
        <taxon>Dikarya</taxon>
        <taxon>Ascomycota</taxon>
        <taxon>Pezizomycotina</taxon>
        <taxon>Sordariomycetes</taxon>
        <taxon>Hypocreomycetidae</taxon>
        <taxon>Hypocreales</taxon>
        <taxon>Stachybotryaceae</taxon>
        <taxon>Stachybotrys</taxon>
    </lineage>
</organism>
<sequence>MGDTFDIHNILQTGYFTTSRARNNTQLALSYPTTCNFFVTAYSSRRYSPPSTPSSALPSLPKVHYGVPHLPLRSVATPSAREYPPAPSVEDEVESLSREHGVSAACTPSDEEAQSRGEIDQNPLIMEVHEFNPERRFVIVTGSTETTNGSTKEGAMKSKSPRDEGSQDKRPLEAKAARRDGSQASERSEYRDAKPSIHRRKSRQTLPRLETDIEFEAASTQSARNTAVPESYRPSAASSSQSRTPRDEFLSPNVTKHGSAGRDKAYYGYSQGVSDGSRSPSQRSQSTMTNNRKYEEDFGSRRPSPPKTKRSSSTIEPEKLRRRLSNERQGDSHPRDSPVTHSGRPDASPLRDGNQSGDEHKQDPRRLAHKRGKSIIIQEGTSARNGGEDGNDQGVIRPQSRASTIPLPSPRAATFADAPAMPPRSSATFPLAEGGIDKRERARVQLPYPEDDPFLMPSMDEPDISTVPFLRSQIPPAVPPHGVQLSMPEIPDRPPTTVVVQTKPVRPFDPTRNVVQANNAAGSYRRCHESKDQVGRFPECLRVRPVEGLMDWLTLPRSDFNICPECYQATFSHSDFRTQFQPILRPTSEAIACDFGASPWYRLAWLLTLRNGRTDLQLFHQVAKLMAATAKEPCPGSRKSKRVWLTVKDPYTRKSVPGFTVCYQCARMAEGLLPNLTGLFVLANAKSEATRSMCALHFAPDRKRFVLYFDVLETASYKALDTNRPPKIEDIAKGLDLLSVGEGCQEDDPVINGYWHMMQFLPQFTVCAECFEEAVRPRLEEDNALARNFFTKAQRLPDATCQLYSSRMREIFWKACRQNDPVYLENKVKERIRKEQDIHAKLLRLDREHNDHEWTKKQVDGLIREWQRWE</sequence>